<gene>
    <name evidence="2" type="ORF">NYP84_11095</name>
</gene>
<protein>
    <submittedName>
        <fullName evidence="2">Uncharacterized protein</fullName>
    </submittedName>
</protein>
<keyword evidence="1" id="KW-0732">Signal</keyword>
<name>A0ABY5X493_ERWPY</name>
<dbReference type="EMBL" id="CP103445">
    <property type="protein sequence ID" value="UWS32205.1"/>
    <property type="molecule type" value="Genomic_DNA"/>
</dbReference>
<reference evidence="2" key="1">
    <citation type="submission" date="2022-07" db="EMBL/GenBank/DDBJ databases">
        <title>Genetic diversity of Erwinia pyrifoliae.</title>
        <authorList>
            <person name="Park D.S."/>
            <person name="Ham H."/>
        </authorList>
    </citation>
    <scope>NUCLEOTIDE SEQUENCE</scope>
    <source>
        <strain evidence="2">CP201486</strain>
    </source>
</reference>
<organism evidence="2 3">
    <name type="scientific">Erwinia pyrifoliae</name>
    <dbReference type="NCBI Taxonomy" id="79967"/>
    <lineage>
        <taxon>Bacteria</taxon>
        <taxon>Pseudomonadati</taxon>
        <taxon>Pseudomonadota</taxon>
        <taxon>Gammaproteobacteria</taxon>
        <taxon>Enterobacterales</taxon>
        <taxon>Erwiniaceae</taxon>
        <taxon>Erwinia</taxon>
    </lineage>
</organism>
<accession>A0ABY5X493</accession>
<evidence type="ECO:0000256" key="1">
    <source>
        <dbReference type="SAM" id="SignalP"/>
    </source>
</evidence>
<dbReference type="RefSeq" id="WP_259825678.1">
    <property type="nucleotide sequence ID" value="NZ_CP103445.1"/>
</dbReference>
<keyword evidence="3" id="KW-1185">Reference proteome</keyword>
<evidence type="ECO:0000313" key="2">
    <source>
        <dbReference type="EMBL" id="UWS32205.1"/>
    </source>
</evidence>
<sequence>MNKSISIAAAAVLFLAPLSVIAYAINSNTQRSAVNLDYDDFNVMNNQEMEETRGKVGPAVIIVGKAIAGAGVAIGNACASAPNNSSGTSKVIFQGVGGFVAGGLNPLVGPAAAGVPGQSAHGATQAFLGSGGGGNSGCQTCHGISNP</sequence>
<evidence type="ECO:0000313" key="3">
    <source>
        <dbReference type="Proteomes" id="UP001058553"/>
    </source>
</evidence>
<feature type="signal peptide" evidence="1">
    <location>
        <begin position="1"/>
        <end position="24"/>
    </location>
</feature>
<proteinExistence type="predicted"/>
<dbReference type="Proteomes" id="UP001058553">
    <property type="component" value="Chromosome"/>
</dbReference>
<feature type="chain" id="PRO_5047076305" evidence="1">
    <location>
        <begin position="25"/>
        <end position="147"/>
    </location>
</feature>